<dbReference type="Pfam" id="PF03404">
    <property type="entry name" value="Mo-co_dimer"/>
    <property type="match status" value="1"/>
</dbReference>
<accession>A0A0D7BFD2</accession>
<dbReference type="STRING" id="1314674.A0A0D7BFD2"/>
<dbReference type="GO" id="GO:0006790">
    <property type="term" value="P:sulfur compound metabolic process"/>
    <property type="evidence" value="ECO:0007669"/>
    <property type="project" value="TreeGrafter"/>
</dbReference>
<dbReference type="FunFam" id="3.90.420.10:FF:000002">
    <property type="entry name" value="sulfite oxidase, mitochondrial"/>
    <property type="match status" value="1"/>
</dbReference>
<evidence type="ECO:0000256" key="1">
    <source>
        <dbReference type="ARBA" id="ARBA00001924"/>
    </source>
</evidence>
<feature type="domain" description="Oxidoreductase molybdopterin-binding" evidence="6">
    <location>
        <begin position="46"/>
        <end position="221"/>
    </location>
</feature>
<dbReference type="InterPro" id="IPR005066">
    <property type="entry name" value="MoCF_OxRdtse_dimer"/>
</dbReference>
<dbReference type="InterPro" id="IPR008335">
    <property type="entry name" value="Mopterin_OxRdtase_euk"/>
</dbReference>
<evidence type="ECO:0000259" key="6">
    <source>
        <dbReference type="Pfam" id="PF00174"/>
    </source>
</evidence>
<evidence type="ECO:0000256" key="4">
    <source>
        <dbReference type="ARBA" id="ARBA00023002"/>
    </source>
</evidence>
<organism evidence="8 9">
    <name type="scientific">Cylindrobasidium torrendii FP15055 ss-10</name>
    <dbReference type="NCBI Taxonomy" id="1314674"/>
    <lineage>
        <taxon>Eukaryota</taxon>
        <taxon>Fungi</taxon>
        <taxon>Dikarya</taxon>
        <taxon>Basidiomycota</taxon>
        <taxon>Agaricomycotina</taxon>
        <taxon>Agaricomycetes</taxon>
        <taxon>Agaricomycetidae</taxon>
        <taxon>Agaricales</taxon>
        <taxon>Marasmiineae</taxon>
        <taxon>Physalacriaceae</taxon>
        <taxon>Cylindrobasidium</taxon>
    </lineage>
</organism>
<keyword evidence="2" id="KW-0500">Molybdenum</keyword>
<comment type="cofactor">
    <cofactor evidence="1">
        <name>Mo-molybdopterin</name>
        <dbReference type="ChEBI" id="CHEBI:71302"/>
    </cofactor>
</comment>
<gene>
    <name evidence="8" type="ORF">CYLTODRAFT_421287</name>
</gene>
<dbReference type="GO" id="GO:0043546">
    <property type="term" value="F:molybdopterin cofactor binding"/>
    <property type="evidence" value="ECO:0007669"/>
    <property type="project" value="TreeGrafter"/>
</dbReference>
<dbReference type="InterPro" id="IPR014756">
    <property type="entry name" value="Ig_E-set"/>
</dbReference>
<dbReference type="EMBL" id="KN880495">
    <property type="protein sequence ID" value="KIY68834.1"/>
    <property type="molecule type" value="Genomic_DNA"/>
</dbReference>
<evidence type="ECO:0000256" key="2">
    <source>
        <dbReference type="ARBA" id="ARBA00022505"/>
    </source>
</evidence>
<dbReference type="GO" id="GO:0020037">
    <property type="term" value="F:heme binding"/>
    <property type="evidence" value="ECO:0007669"/>
    <property type="project" value="TreeGrafter"/>
</dbReference>
<keyword evidence="4" id="KW-0560">Oxidoreductase</keyword>
<dbReference type="InterPro" id="IPR036374">
    <property type="entry name" value="OxRdtase_Mopterin-bd_sf"/>
</dbReference>
<evidence type="ECO:0000259" key="7">
    <source>
        <dbReference type="Pfam" id="PF03404"/>
    </source>
</evidence>
<evidence type="ECO:0000256" key="3">
    <source>
        <dbReference type="ARBA" id="ARBA00022723"/>
    </source>
</evidence>
<feature type="region of interest" description="Disordered" evidence="5">
    <location>
        <begin position="1"/>
        <end position="29"/>
    </location>
</feature>
<dbReference type="InterPro" id="IPR000572">
    <property type="entry name" value="OxRdtase_Mopterin-bd_dom"/>
</dbReference>
<dbReference type="GO" id="GO:0030151">
    <property type="term" value="F:molybdenum ion binding"/>
    <property type="evidence" value="ECO:0007669"/>
    <property type="project" value="InterPro"/>
</dbReference>
<dbReference type="PANTHER" id="PTHR19372:SF7">
    <property type="entry name" value="SULFITE OXIDASE, MITOCHONDRIAL"/>
    <property type="match status" value="1"/>
</dbReference>
<name>A0A0D7BFD2_9AGAR</name>
<dbReference type="Gene3D" id="2.60.40.650">
    <property type="match status" value="1"/>
</dbReference>
<dbReference type="Pfam" id="PF00174">
    <property type="entry name" value="Oxidored_molyb"/>
    <property type="match status" value="1"/>
</dbReference>
<dbReference type="OrthoDB" id="10051395at2759"/>
<keyword evidence="9" id="KW-1185">Reference proteome</keyword>
<dbReference type="PRINTS" id="PR00407">
    <property type="entry name" value="EUMOPTERIN"/>
</dbReference>
<dbReference type="Proteomes" id="UP000054007">
    <property type="component" value="Unassembled WGS sequence"/>
</dbReference>
<dbReference type="SUPFAM" id="SSF81296">
    <property type="entry name" value="E set domains"/>
    <property type="match status" value="1"/>
</dbReference>
<dbReference type="SUPFAM" id="SSF56524">
    <property type="entry name" value="Oxidoreductase molybdopterin-binding domain"/>
    <property type="match status" value="1"/>
</dbReference>
<evidence type="ECO:0000256" key="5">
    <source>
        <dbReference type="SAM" id="MobiDB-lite"/>
    </source>
</evidence>
<protein>
    <submittedName>
        <fullName evidence="8">Molybdopterin binding oxidoreductase</fullName>
    </submittedName>
</protein>
<reference evidence="8 9" key="1">
    <citation type="journal article" date="2015" name="Fungal Genet. Biol.">
        <title>Evolution of novel wood decay mechanisms in Agaricales revealed by the genome sequences of Fistulina hepatica and Cylindrobasidium torrendii.</title>
        <authorList>
            <person name="Floudas D."/>
            <person name="Held B.W."/>
            <person name="Riley R."/>
            <person name="Nagy L.G."/>
            <person name="Koehler G."/>
            <person name="Ransdell A.S."/>
            <person name="Younus H."/>
            <person name="Chow J."/>
            <person name="Chiniquy J."/>
            <person name="Lipzen A."/>
            <person name="Tritt A."/>
            <person name="Sun H."/>
            <person name="Haridas S."/>
            <person name="LaButti K."/>
            <person name="Ohm R.A."/>
            <person name="Kues U."/>
            <person name="Blanchette R.A."/>
            <person name="Grigoriev I.V."/>
            <person name="Minto R.E."/>
            <person name="Hibbett D.S."/>
        </authorList>
    </citation>
    <scope>NUCLEOTIDE SEQUENCE [LARGE SCALE GENOMIC DNA]</scope>
    <source>
        <strain evidence="8 9">FP15055 ss-10</strain>
    </source>
</reference>
<feature type="domain" description="Moybdenum cofactor oxidoreductase dimerisation" evidence="7">
    <location>
        <begin position="251"/>
        <end position="358"/>
    </location>
</feature>
<dbReference type="GO" id="GO:0005739">
    <property type="term" value="C:mitochondrion"/>
    <property type="evidence" value="ECO:0007669"/>
    <property type="project" value="TreeGrafter"/>
</dbReference>
<sequence length="361" mass="40348">MDFSSEPPHSRLLRVQGREPFNAEPPSSSLVNHHITPVELVYNRNHGPVRILDEHSHSIQIQDEIHAKNMTISLPELKSLPRASVVAAHQCAGNRRNEMGKIKPVTGTGWDDGVVANCRWDGVRLRDVLVHVGVPYAEDLHVCFASHAAPCQDDKYYGASIPMKRAYALESDVLLAYEMNEEPIPSDHGGPLRVVVPGVVGARWVKWVDTLTISAHESPNAYQQRDYKVLPPNVDSIEAAGPVWARYPPLMTLPLNSVVATVDHDLQHGRLVVKGYATPSDEGNITVVDVSTDDGKTWVPARIVYQEGKWSWTLWEVELFDVQLHGVVLSRATDASGNVQNRECEWNFRGVAYNAWGRREW</sequence>
<proteinExistence type="predicted"/>
<dbReference type="Gene3D" id="3.90.420.10">
    <property type="entry name" value="Oxidoreductase, molybdopterin-binding domain"/>
    <property type="match status" value="1"/>
</dbReference>
<keyword evidence="3" id="KW-0479">Metal-binding</keyword>
<dbReference type="PANTHER" id="PTHR19372">
    <property type="entry name" value="SULFITE REDUCTASE"/>
    <property type="match status" value="1"/>
</dbReference>
<evidence type="ECO:0000313" key="9">
    <source>
        <dbReference type="Proteomes" id="UP000054007"/>
    </source>
</evidence>
<evidence type="ECO:0000313" key="8">
    <source>
        <dbReference type="EMBL" id="KIY68834.1"/>
    </source>
</evidence>
<dbReference type="AlphaFoldDB" id="A0A0D7BFD2"/>
<dbReference type="GO" id="GO:0008482">
    <property type="term" value="F:sulfite oxidase activity"/>
    <property type="evidence" value="ECO:0007669"/>
    <property type="project" value="TreeGrafter"/>
</dbReference>